<dbReference type="Proteomes" id="UP000789860">
    <property type="component" value="Unassembled WGS sequence"/>
</dbReference>
<evidence type="ECO:0000313" key="2">
    <source>
        <dbReference type="Proteomes" id="UP000789860"/>
    </source>
</evidence>
<reference evidence="1" key="1">
    <citation type="submission" date="2021-06" db="EMBL/GenBank/DDBJ databases">
        <authorList>
            <person name="Kallberg Y."/>
            <person name="Tangrot J."/>
            <person name="Rosling A."/>
        </authorList>
    </citation>
    <scope>NUCLEOTIDE SEQUENCE</scope>
    <source>
        <strain evidence="1">AU212A</strain>
    </source>
</reference>
<sequence>NSNSLSQLEQQLLLEERQLEIEERREKLREVKLHNYEKACELGIEKELGYEN</sequence>
<feature type="non-terminal residue" evidence="1">
    <location>
        <position position="1"/>
    </location>
</feature>
<protein>
    <submittedName>
        <fullName evidence="1">6466_t:CDS:1</fullName>
    </submittedName>
</protein>
<proteinExistence type="predicted"/>
<keyword evidence="2" id="KW-1185">Reference proteome</keyword>
<dbReference type="EMBL" id="CAJVPM010025628">
    <property type="protein sequence ID" value="CAG8658696.1"/>
    <property type="molecule type" value="Genomic_DNA"/>
</dbReference>
<accession>A0ACA9NJI1</accession>
<name>A0ACA9NJI1_9GLOM</name>
<gene>
    <name evidence="1" type="ORF">SCALOS_LOCUS8950</name>
</gene>
<evidence type="ECO:0000313" key="1">
    <source>
        <dbReference type="EMBL" id="CAG8658696.1"/>
    </source>
</evidence>
<comment type="caution">
    <text evidence="1">The sequence shown here is derived from an EMBL/GenBank/DDBJ whole genome shotgun (WGS) entry which is preliminary data.</text>
</comment>
<organism evidence="1 2">
    <name type="scientific">Scutellospora calospora</name>
    <dbReference type="NCBI Taxonomy" id="85575"/>
    <lineage>
        <taxon>Eukaryota</taxon>
        <taxon>Fungi</taxon>
        <taxon>Fungi incertae sedis</taxon>
        <taxon>Mucoromycota</taxon>
        <taxon>Glomeromycotina</taxon>
        <taxon>Glomeromycetes</taxon>
        <taxon>Diversisporales</taxon>
        <taxon>Gigasporaceae</taxon>
        <taxon>Scutellospora</taxon>
    </lineage>
</organism>